<protein>
    <recommendedName>
        <fullName evidence="5 11">Threonine synthase</fullName>
        <ecNumber evidence="4 11">4.2.3.1</ecNumber>
    </recommendedName>
</protein>
<dbReference type="GO" id="GO:0004795">
    <property type="term" value="F:threonine synthase activity"/>
    <property type="evidence" value="ECO:0007669"/>
    <property type="project" value="UniProtKB-UniRule"/>
</dbReference>
<dbReference type="PROSITE" id="PS00165">
    <property type="entry name" value="DEHYDRATASE_SER_THR"/>
    <property type="match status" value="1"/>
</dbReference>
<evidence type="ECO:0000259" key="13">
    <source>
        <dbReference type="Pfam" id="PF00291"/>
    </source>
</evidence>
<evidence type="ECO:0000256" key="11">
    <source>
        <dbReference type="NCBIfam" id="TIGR00260"/>
    </source>
</evidence>
<reference evidence="15" key="2">
    <citation type="submission" date="2020-09" db="EMBL/GenBank/DDBJ databases">
        <authorList>
            <person name="Sun Q."/>
            <person name="Kim S."/>
        </authorList>
    </citation>
    <scope>NUCLEOTIDE SEQUENCE</scope>
    <source>
        <strain evidence="15">KCTC 12988</strain>
    </source>
</reference>
<evidence type="ECO:0000256" key="4">
    <source>
        <dbReference type="ARBA" id="ARBA00013028"/>
    </source>
</evidence>
<dbReference type="EC" id="4.2.3.1" evidence="4 11"/>
<evidence type="ECO:0000256" key="7">
    <source>
        <dbReference type="ARBA" id="ARBA00022697"/>
    </source>
</evidence>
<evidence type="ECO:0000256" key="6">
    <source>
        <dbReference type="ARBA" id="ARBA00022605"/>
    </source>
</evidence>
<evidence type="ECO:0000259" key="14">
    <source>
        <dbReference type="Pfam" id="PF14821"/>
    </source>
</evidence>
<evidence type="ECO:0000256" key="2">
    <source>
        <dbReference type="ARBA" id="ARBA00004979"/>
    </source>
</evidence>
<keyword evidence="9" id="KW-0456">Lyase</keyword>
<comment type="caution">
    <text evidence="15">The sequence shown here is derived from an EMBL/GenBank/DDBJ whole genome shotgun (WGS) entry which is preliminary data.</text>
</comment>
<dbReference type="NCBIfam" id="TIGR00260">
    <property type="entry name" value="thrC"/>
    <property type="match status" value="1"/>
</dbReference>
<dbReference type="Gene3D" id="3.40.50.1100">
    <property type="match status" value="2"/>
</dbReference>
<feature type="modified residue" description="N6-(pyridoxal phosphate)lysine" evidence="12">
    <location>
        <position position="109"/>
    </location>
</feature>
<dbReference type="InterPro" id="IPR037158">
    <property type="entry name" value="Thr_synth_N_sf"/>
</dbReference>
<evidence type="ECO:0000256" key="9">
    <source>
        <dbReference type="ARBA" id="ARBA00023239"/>
    </source>
</evidence>
<keyword evidence="16" id="KW-1185">Reference proteome</keyword>
<keyword evidence="8 12" id="KW-0663">Pyridoxal phosphate</keyword>
<dbReference type="Pfam" id="PF00291">
    <property type="entry name" value="PALP"/>
    <property type="match status" value="1"/>
</dbReference>
<gene>
    <name evidence="15" type="ORF">GCM10007100_09140</name>
</gene>
<sequence length="442" mass="48312">MPTQFYSTNDRSNVQPLKEAVLRSLPADRGLYMPEEITPLPASFWESWRDLSLGELGFQVTRHLLGDAIPDEDLRPLVEEAINFPAPLYQLTDKLSVLELFHGPTLAFKDFGARFMARLMGYLTKDDGRELTVLVATSGDTGGAVASAFHNVPGTKVVILYPKGGVSDLQEKQLTTLGGNITALEVSGTFDDCQRLVKAAFSDRELSERLNLTSANSINISRLIPQSFYYFEAARQLPEGIKPTFIVPSGNFGNLTAGLLAQRLGLPIEKFVAATNTNDVVPRYLLGGTYEPRPSVATISNAMDVGAPSNFARMVDLFARPANPAAEKLTEADALDEMSAHLQGLAYTDTATRHAIREVWENHRYALCPHTAVAYLAAKDIETPGHKIILSTAHPAKFLPTMEEELGPGTVPIPERLACLTDIPKVAESMEPDEAVFLTWLG</sequence>
<dbReference type="InterPro" id="IPR036052">
    <property type="entry name" value="TrpB-like_PALP_sf"/>
</dbReference>
<dbReference type="InterPro" id="IPR004450">
    <property type="entry name" value="Thr_synthase-like"/>
</dbReference>
<dbReference type="RefSeq" id="WP_189567762.1">
    <property type="nucleotide sequence ID" value="NZ_BMXI01000003.1"/>
</dbReference>
<reference evidence="15" key="1">
    <citation type="journal article" date="2014" name="Int. J. Syst. Evol. Microbiol.">
        <title>Complete genome sequence of Corynebacterium casei LMG S-19264T (=DSM 44701T), isolated from a smear-ripened cheese.</title>
        <authorList>
            <consortium name="US DOE Joint Genome Institute (JGI-PGF)"/>
            <person name="Walter F."/>
            <person name="Albersmeier A."/>
            <person name="Kalinowski J."/>
            <person name="Ruckert C."/>
        </authorList>
    </citation>
    <scope>NUCLEOTIDE SEQUENCE</scope>
    <source>
        <strain evidence="15">KCTC 12988</strain>
    </source>
</reference>
<dbReference type="PANTHER" id="PTHR42690:SF1">
    <property type="entry name" value="THREONINE SYNTHASE-LIKE 2"/>
    <property type="match status" value="1"/>
</dbReference>
<dbReference type="GO" id="GO:0009088">
    <property type="term" value="P:threonine biosynthetic process"/>
    <property type="evidence" value="ECO:0007669"/>
    <property type="project" value="UniProtKB-UniRule"/>
</dbReference>
<evidence type="ECO:0000256" key="1">
    <source>
        <dbReference type="ARBA" id="ARBA00001933"/>
    </source>
</evidence>
<dbReference type="Proteomes" id="UP000644507">
    <property type="component" value="Unassembled WGS sequence"/>
</dbReference>
<dbReference type="GO" id="GO:0030170">
    <property type="term" value="F:pyridoxal phosphate binding"/>
    <property type="evidence" value="ECO:0007669"/>
    <property type="project" value="InterPro"/>
</dbReference>
<keyword evidence="7" id="KW-0791">Threonine biosynthesis</keyword>
<dbReference type="Gene3D" id="3.90.1380.10">
    <property type="entry name" value="Threonine synthase, N-terminal domain"/>
    <property type="match status" value="1"/>
</dbReference>
<feature type="domain" description="Threonine synthase N-terminal" evidence="14">
    <location>
        <begin position="4"/>
        <end position="81"/>
    </location>
</feature>
<comment type="pathway">
    <text evidence="2">Amino-acid biosynthesis; L-threonine biosynthesis; L-threonine from L-aspartate: step 5/5.</text>
</comment>
<evidence type="ECO:0000313" key="15">
    <source>
        <dbReference type="EMBL" id="GHC45848.1"/>
    </source>
</evidence>
<dbReference type="InterPro" id="IPR001926">
    <property type="entry name" value="TrpB-like_PALP"/>
</dbReference>
<dbReference type="EMBL" id="BMXI01000003">
    <property type="protein sequence ID" value="GHC45848.1"/>
    <property type="molecule type" value="Genomic_DNA"/>
</dbReference>
<evidence type="ECO:0000313" key="16">
    <source>
        <dbReference type="Proteomes" id="UP000644507"/>
    </source>
</evidence>
<dbReference type="InterPro" id="IPR051166">
    <property type="entry name" value="Threonine_Synthase"/>
</dbReference>
<dbReference type="PANTHER" id="PTHR42690">
    <property type="entry name" value="THREONINE SYNTHASE FAMILY MEMBER"/>
    <property type="match status" value="1"/>
</dbReference>
<comment type="catalytic activity">
    <reaction evidence="10">
        <text>O-phospho-L-homoserine + H2O = L-threonine + phosphate</text>
        <dbReference type="Rhea" id="RHEA:10840"/>
        <dbReference type="ChEBI" id="CHEBI:15377"/>
        <dbReference type="ChEBI" id="CHEBI:43474"/>
        <dbReference type="ChEBI" id="CHEBI:57590"/>
        <dbReference type="ChEBI" id="CHEBI:57926"/>
        <dbReference type="EC" id="4.2.3.1"/>
    </reaction>
</comment>
<dbReference type="Pfam" id="PF14821">
    <property type="entry name" value="Thr_synth_N"/>
    <property type="match status" value="1"/>
</dbReference>
<accession>A0A918TFJ6</accession>
<dbReference type="SUPFAM" id="SSF53686">
    <property type="entry name" value="Tryptophan synthase beta subunit-like PLP-dependent enzymes"/>
    <property type="match status" value="1"/>
</dbReference>
<dbReference type="InterPro" id="IPR029144">
    <property type="entry name" value="Thr_synth_N"/>
</dbReference>
<evidence type="ECO:0000256" key="10">
    <source>
        <dbReference type="ARBA" id="ARBA00049144"/>
    </source>
</evidence>
<proteinExistence type="inferred from homology"/>
<dbReference type="InterPro" id="IPR000634">
    <property type="entry name" value="Ser/Thr_deHydtase_PyrdxlP-BS"/>
</dbReference>
<dbReference type="AlphaFoldDB" id="A0A918TFJ6"/>
<evidence type="ECO:0000256" key="12">
    <source>
        <dbReference type="PIRSR" id="PIRSR604450-51"/>
    </source>
</evidence>
<comment type="cofactor">
    <cofactor evidence="1 12">
        <name>pyridoxal 5'-phosphate</name>
        <dbReference type="ChEBI" id="CHEBI:597326"/>
    </cofactor>
</comment>
<name>A0A918TFJ6_9BACT</name>
<evidence type="ECO:0000256" key="3">
    <source>
        <dbReference type="ARBA" id="ARBA00005517"/>
    </source>
</evidence>
<evidence type="ECO:0000256" key="5">
    <source>
        <dbReference type="ARBA" id="ARBA00018679"/>
    </source>
</evidence>
<organism evidence="15 16">
    <name type="scientific">Roseibacillus persicicus</name>
    <dbReference type="NCBI Taxonomy" id="454148"/>
    <lineage>
        <taxon>Bacteria</taxon>
        <taxon>Pseudomonadati</taxon>
        <taxon>Verrucomicrobiota</taxon>
        <taxon>Verrucomicrobiia</taxon>
        <taxon>Verrucomicrobiales</taxon>
        <taxon>Verrucomicrobiaceae</taxon>
        <taxon>Roseibacillus</taxon>
    </lineage>
</organism>
<keyword evidence="6" id="KW-0028">Amino-acid biosynthesis</keyword>
<feature type="domain" description="Tryptophan synthase beta chain-like PALP" evidence="13">
    <location>
        <begin position="98"/>
        <end position="380"/>
    </location>
</feature>
<comment type="similarity">
    <text evidence="3">Belongs to the threonine synthase family.</text>
</comment>
<evidence type="ECO:0000256" key="8">
    <source>
        <dbReference type="ARBA" id="ARBA00022898"/>
    </source>
</evidence>